<sequence>MKRKLKLWLFGSSAFAAASVALVAASCVKPVSLNKQYVFEYNSPLTNSAFGFDASRTFGSYSSSGTWQYTGGELIRLQPLNEAELFTELIDEARVMVFTKKPVFARYHLELAKAIILTDANGEVSVFDNDNYDSNPQPDSISPQNKPYYRDSTIKLTSNDERSVNSIKFDETLKKAKKFQIVLKDNLSWVNSKGEKTKYRVVPKDYWYSWLRTYSLNATYRNNKNLGGGSDALDKKFRDLLAQPNTPVFTPTESYNNDYLYRLFGIEVDNFFEKDKFVQKISDKADKYQGEESITFEGMSNTESQFSSFFDKLIIDGDYTFMPAPSQFIDESNETKSQLITTYIGEKISPSDEADFRNDIEKLDHSKVAYFTGAYWYGVSQESTLYAGPYYISEAKNSRQVMKKNQNYWDTEWVGADDTIDELVYSYQSSPIEAKLFSDTSFNKYSQGTVTEIAYSTLSATQKSTIARNAKKFGLRQIRRKNDKSPFYRMVTTPFVNSGLNNYGFNDAYAKIMWGKTVDEINKGDIDPTTFISGTGLSFRTILHSAINWDTYASIITSGQSQSWVAKVPDGSNINGSDQSTAKIKVTEDVADQINALSAIDVDGNKIDFGSDLGKMLLPSKNQEAIKNKANTIDKLKSAGFLKLQEEMKRLIDKFDIDNPSFANQKFEIYYFFPFTNVPDTFLKGWNEVMEVAKQLNPRIEVKVKYFTNATNPEFNKWRFSGVNGSQIVSWTNDYNGIGSSYDGLSWSASLIPTLIKIHNDNNEKFKESFPRIHELVESLIKHEKENPTNFSIPFLDLDKIDTKWVGQEFTSAISEYEFKLNPANKKYEAVLIDGKPKHITSKDNKPLTEPYTWSSIFWLQFNRSKTNAELTELMQEIATFVPFDFTFSITKGRDTYGKQLINSQYIVPNITGSSSYQFQEWKIKKGN</sequence>
<name>A0A858U3I0_9MOLU</name>
<feature type="chain" id="PRO_5032625201" evidence="1">
    <location>
        <begin position="25"/>
        <end position="928"/>
    </location>
</feature>
<evidence type="ECO:0000313" key="3">
    <source>
        <dbReference type="Proteomes" id="UP000501728"/>
    </source>
</evidence>
<evidence type="ECO:0000313" key="2">
    <source>
        <dbReference type="EMBL" id="QJG66599.1"/>
    </source>
</evidence>
<dbReference type="Proteomes" id="UP000501728">
    <property type="component" value="Chromosome"/>
</dbReference>
<gene>
    <name evidence="2" type="ORF">HGG64_02725</name>
</gene>
<dbReference type="PROSITE" id="PS51257">
    <property type="entry name" value="PROKAR_LIPOPROTEIN"/>
    <property type="match status" value="1"/>
</dbReference>
<reference evidence="2 3" key="1">
    <citation type="submission" date="2020-04" db="EMBL/GenBank/DDBJ databases">
        <title>Novel Mycoplasma species detected in Phocoena phocoena (harbor porpoise) from the USA.</title>
        <authorList>
            <person name="Volokhov D.V."/>
        </authorList>
    </citation>
    <scope>NUCLEOTIDE SEQUENCE [LARGE SCALE GENOMIC DNA]</scope>
    <source>
        <strain evidence="2 3">C264-NAS</strain>
    </source>
</reference>
<dbReference type="Gene3D" id="3.40.190.10">
    <property type="entry name" value="Periplasmic binding protein-like II"/>
    <property type="match status" value="1"/>
</dbReference>
<dbReference type="EMBL" id="CP051480">
    <property type="protein sequence ID" value="QJG66599.1"/>
    <property type="molecule type" value="Genomic_DNA"/>
</dbReference>
<dbReference type="AlphaFoldDB" id="A0A858U3I0"/>
<keyword evidence="3" id="KW-1185">Reference proteome</keyword>
<dbReference type="KEGG" id="mphn:HGG64_02725"/>
<keyword evidence="1" id="KW-0732">Signal</keyword>
<proteinExistence type="predicted"/>
<protein>
    <submittedName>
        <fullName evidence="2">Oligopeptide ABC transporter substrate-binding protein</fullName>
    </submittedName>
</protein>
<dbReference type="NCBIfam" id="NF045850">
    <property type="entry name" value="ABC_Mplas_LP"/>
    <property type="match status" value="1"/>
</dbReference>
<organism evidence="2 3">
    <name type="scientific">Mycoplasma phocoeninasale</name>
    <dbReference type="NCBI Taxonomy" id="2726117"/>
    <lineage>
        <taxon>Bacteria</taxon>
        <taxon>Bacillati</taxon>
        <taxon>Mycoplasmatota</taxon>
        <taxon>Mollicutes</taxon>
        <taxon>Mycoplasmataceae</taxon>
        <taxon>Mycoplasma</taxon>
    </lineage>
</organism>
<evidence type="ECO:0000256" key="1">
    <source>
        <dbReference type="SAM" id="SignalP"/>
    </source>
</evidence>
<dbReference type="RefSeq" id="WP_169580423.1">
    <property type="nucleotide sequence ID" value="NZ_CP051480.1"/>
</dbReference>
<accession>A0A858U3I0</accession>
<feature type="signal peptide" evidence="1">
    <location>
        <begin position="1"/>
        <end position="24"/>
    </location>
</feature>